<dbReference type="Pfam" id="PF18738">
    <property type="entry name" value="HEPN_DZIP3"/>
    <property type="match status" value="1"/>
</dbReference>
<feature type="region of interest" description="Disordered" evidence="1">
    <location>
        <begin position="193"/>
        <end position="281"/>
    </location>
</feature>
<dbReference type="AlphaFoldDB" id="A0A8W8JX10"/>
<dbReference type="InterPro" id="IPR027417">
    <property type="entry name" value="P-loop_NTPase"/>
</dbReference>
<reference evidence="5" key="1">
    <citation type="submission" date="2022-08" db="UniProtKB">
        <authorList>
            <consortium name="EnsemblMetazoa"/>
        </authorList>
    </citation>
    <scope>IDENTIFICATION</scope>
    <source>
        <strain evidence="5">05x7-T-G4-1.051#20</strain>
    </source>
</reference>
<sequence length="835" mass="95577">MLTYTFTWAGQNFVSVTNCPKDANGWELSSKKKNCYGDTPDYLCAAIENKAGEFGEICTKYGLTPSNKCAVLNAQTHNLDSVECKAASGCPSQPYIPSELWRYKICYGNFYEMKTTLTQNITPRTTNAGSRNGTLVEDRPIGGDSVFGAGLAVAVVFIVIIVVVVVVLVVFYVTNKFGFREKVEQLNTDLRQHFQRSGRTDSRQDSDPEKNEKGSLLHNDPEKNEKGSSLHNDPEKNEKGSSLHNDQLYAKPVKNKTKKEKLANTTDKKETGHRGKHDETEHNVKKLRELLKYLVYILKQELVVNDLKEKTVIHSKSIEEHFTTQPLIRELQSVKDLNDYDQLDMSLVFALLRNFCEKIKAPMRGWDYEPPDEENNVAADIERIRFMWNKYCDNDLQFKHLDDVYNRMKQKFGTVPVHGGDGNRKHKDEDDFELMKDKIQSVKLNPDCTVEEGIVITESITLALKILNSRNVVVLKGAIGCGKTHALKAIQNHFKSSWETKWEDTLTIESEIIQEKPTILLYDNFFGRFGNSVLSQGEIDRTEKVLKAVGEDIKVVIAIHSHVYDEVKKTFRLDFLSQKNITVEMDKLSDAETLLIFKEQRRIGHCKVDSECLFRSVGFQSVLDMLSKNQGHIGGPFLSLMYCNQHELFFDKAFSHNPVQTLVQHFLKVKQESPLLYNSLVYLMCVQRHNCQEEPMKWSREIGKDITKDAITKMFTTSGCVYVEDNTASLAHDILTIALFKSAAEADEYLLRVVENCDVDVMLQLFRSPGTAHNDLYCDFMDVNKKKIPNQRTMAKEFVYRFASKYRNIEMVHPLFKTEFVSEKYPKYLKGLSKN</sequence>
<evidence type="ECO:0000256" key="2">
    <source>
        <dbReference type="SAM" id="Phobius"/>
    </source>
</evidence>
<dbReference type="SUPFAM" id="SSF52540">
    <property type="entry name" value="P-loop containing nucleoside triphosphate hydrolases"/>
    <property type="match status" value="1"/>
</dbReference>
<evidence type="ECO:0000259" key="4">
    <source>
        <dbReference type="Pfam" id="PF20720"/>
    </source>
</evidence>
<feature type="domain" description="Novel STAND NTPase 3" evidence="4">
    <location>
        <begin position="455"/>
        <end position="599"/>
    </location>
</feature>
<dbReference type="InterPro" id="IPR041249">
    <property type="entry name" value="HEPN_DZIP3"/>
</dbReference>
<evidence type="ECO:0000256" key="1">
    <source>
        <dbReference type="SAM" id="MobiDB-lite"/>
    </source>
</evidence>
<evidence type="ECO:0000313" key="5">
    <source>
        <dbReference type="EnsemblMetazoa" id="G20881.1:cds"/>
    </source>
</evidence>
<dbReference type="InterPro" id="IPR049050">
    <property type="entry name" value="nSTAND3"/>
</dbReference>
<keyword evidence="2" id="KW-0812">Transmembrane</keyword>
<dbReference type="EnsemblMetazoa" id="G20881.1">
    <property type="protein sequence ID" value="G20881.1:cds"/>
    <property type="gene ID" value="G20881"/>
</dbReference>
<evidence type="ECO:0000313" key="6">
    <source>
        <dbReference type="Proteomes" id="UP000005408"/>
    </source>
</evidence>
<feature type="compositionally biased region" description="Basic and acidic residues" evidence="1">
    <location>
        <begin position="260"/>
        <end position="281"/>
    </location>
</feature>
<name>A0A8W8JX10_MAGGI</name>
<proteinExistence type="predicted"/>
<evidence type="ECO:0000259" key="3">
    <source>
        <dbReference type="Pfam" id="PF18738"/>
    </source>
</evidence>
<dbReference type="Pfam" id="PF20720">
    <property type="entry name" value="nSTAND3"/>
    <property type="match status" value="1"/>
</dbReference>
<feature type="transmembrane region" description="Helical" evidence="2">
    <location>
        <begin position="146"/>
        <end position="173"/>
    </location>
</feature>
<keyword evidence="2" id="KW-0472">Membrane</keyword>
<keyword evidence="2" id="KW-1133">Transmembrane helix</keyword>
<keyword evidence="6" id="KW-1185">Reference proteome</keyword>
<feature type="compositionally biased region" description="Basic and acidic residues" evidence="1">
    <location>
        <begin position="198"/>
        <end position="241"/>
    </location>
</feature>
<protein>
    <recommendedName>
        <fullName evidence="7">DZIP3-like HEPN domain-containing protein</fullName>
    </recommendedName>
</protein>
<accession>A0A8W8JX10</accession>
<organism evidence="5 6">
    <name type="scientific">Magallana gigas</name>
    <name type="common">Pacific oyster</name>
    <name type="synonym">Crassostrea gigas</name>
    <dbReference type="NCBI Taxonomy" id="29159"/>
    <lineage>
        <taxon>Eukaryota</taxon>
        <taxon>Metazoa</taxon>
        <taxon>Spiralia</taxon>
        <taxon>Lophotrochozoa</taxon>
        <taxon>Mollusca</taxon>
        <taxon>Bivalvia</taxon>
        <taxon>Autobranchia</taxon>
        <taxon>Pteriomorphia</taxon>
        <taxon>Ostreida</taxon>
        <taxon>Ostreoidea</taxon>
        <taxon>Ostreidae</taxon>
        <taxon>Magallana</taxon>
    </lineage>
</organism>
<evidence type="ECO:0008006" key="7">
    <source>
        <dbReference type="Google" id="ProtNLM"/>
    </source>
</evidence>
<feature type="domain" description="DZIP3-like HEPN" evidence="3">
    <location>
        <begin position="337"/>
        <end position="392"/>
    </location>
</feature>
<dbReference type="Proteomes" id="UP000005408">
    <property type="component" value="Unassembled WGS sequence"/>
</dbReference>